<dbReference type="Proteomes" id="UP000189464">
    <property type="component" value="Chromosome"/>
</dbReference>
<feature type="domain" description="N-acetyltransferase" evidence="3">
    <location>
        <begin position="1"/>
        <end position="142"/>
    </location>
</feature>
<dbReference type="Pfam" id="PF13673">
    <property type="entry name" value="Acetyltransf_10"/>
    <property type="match status" value="1"/>
</dbReference>
<dbReference type="PANTHER" id="PTHR43800:SF1">
    <property type="entry name" value="PEPTIDYL-LYSINE N-ACETYLTRANSFERASE YJAB"/>
    <property type="match status" value="1"/>
</dbReference>
<reference evidence="4 5" key="1">
    <citation type="journal article" date="2016" name="Int. J. Syst. Evol. Microbiol.">
        <title>Desulfotomaculum ferrireducens sp. nov., a moderately thermophilic sulfate-reducing and dissimilatory Fe(III)-reducing bacterium isolated from compost.</title>
        <authorList>
            <person name="Yang G."/>
            <person name="Guo J."/>
            <person name="Zhuang L."/>
            <person name="Yuan Y."/>
            <person name="Zhou S."/>
        </authorList>
    </citation>
    <scope>NUCLEOTIDE SEQUENCE [LARGE SCALE GENOMIC DNA]</scope>
    <source>
        <strain evidence="4 5">GSS09</strain>
    </source>
</reference>
<dbReference type="PROSITE" id="PS51186">
    <property type="entry name" value="GNAT"/>
    <property type="match status" value="1"/>
</dbReference>
<evidence type="ECO:0000313" key="5">
    <source>
        <dbReference type="Proteomes" id="UP000189464"/>
    </source>
</evidence>
<keyword evidence="5" id="KW-1185">Reference proteome</keyword>
<sequence>MIRAYKKQDDAELIKIWYEASIIAHSFIPSTFWEAEKKSIQEKYLPLAETYVKEIDGQIVGFISLIEDYIGGLFVHPNCQGKGVGTELINKAKSLRPKLTVEVYQENTKAQRFYGKCGFTLTGERVQPETGCILLAMEFSLP</sequence>
<dbReference type="AlphaFoldDB" id="A0A1S6IZ04"/>
<keyword evidence="1 4" id="KW-0808">Transferase</keyword>
<dbReference type="PANTHER" id="PTHR43800">
    <property type="entry name" value="PEPTIDYL-LYSINE N-ACETYLTRANSFERASE YJAB"/>
    <property type="match status" value="1"/>
</dbReference>
<dbReference type="EMBL" id="CP019698">
    <property type="protein sequence ID" value="AQS59999.1"/>
    <property type="molecule type" value="Genomic_DNA"/>
</dbReference>
<dbReference type="NCBIfam" id="NF007853">
    <property type="entry name" value="PRK10562.1"/>
    <property type="match status" value="1"/>
</dbReference>
<dbReference type="OrthoDB" id="88131at2"/>
<dbReference type="InterPro" id="IPR000182">
    <property type="entry name" value="GNAT_dom"/>
</dbReference>
<keyword evidence="2" id="KW-0012">Acyltransferase</keyword>
<dbReference type="InterPro" id="IPR016181">
    <property type="entry name" value="Acyl_CoA_acyltransferase"/>
</dbReference>
<dbReference type="SUPFAM" id="SSF55729">
    <property type="entry name" value="Acyl-CoA N-acyltransferases (Nat)"/>
    <property type="match status" value="1"/>
</dbReference>
<evidence type="ECO:0000256" key="2">
    <source>
        <dbReference type="ARBA" id="ARBA00023315"/>
    </source>
</evidence>
<dbReference type="STRING" id="1833852.B0537_13500"/>
<accession>A0A1S6IZ04</accession>
<evidence type="ECO:0000313" key="4">
    <source>
        <dbReference type="EMBL" id="AQS59999.1"/>
    </source>
</evidence>
<protein>
    <submittedName>
        <fullName evidence="4">N-acetyltransferase</fullName>
    </submittedName>
</protein>
<evidence type="ECO:0000259" key="3">
    <source>
        <dbReference type="PROSITE" id="PS51186"/>
    </source>
</evidence>
<evidence type="ECO:0000256" key="1">
    <source>
        <dbReference type="ARBA" id="ARBA00022679"/>
    </source>
</evidence>
<gene>
    <name evidence="4" type="ORF">B0537_13500</name>
</gene>
<dbReference type="CDD" id="cd04301">
    <property type="entry name" value="NAT_SF"/>
    <property type="match status" value="1"/>
</dbReference>
<organism evidence="4 5">
    <name type="scientific">Desulforamulus ferrireducens</name>
    <dbReference type="NCBI Taxonomy" id="1833852"/>
    <lineage>
        <taxon>Bacteria</taxon>
        <taxon>Bacillati</taxon>
        <taxon>Bacillota</taxon>
        <taxon>Clostridia</taxon>
        <taxon>Eubacteriales</taxon>
        <taxon>Peptococcaceae</taxon>
        <taxon>Desulforamulus</taxon>
    </lineage>
</organism>
<proteinExistence type="predicted"/>
<dbReference type="KEGG" id="dfg:B0537_13500"/>
<name>A0A1S6IZ04_9FIRM</name>
<dbReference type="RefSeq" id="WP_077715041.1">
    <property type="nucleotide sequence ID" value="NZ_CP019698.1"/>
</dbReference>
<dbReference type="Gene3D" id="3.40.630.30">
    <property type="match status" value="1"/>
</dbReference>
<dbReference type="GO" id="GO:0016747">
    <property type="term" value="F:acyltransferase activity, transferring groups other than amino-acyl groups"/>
    <property type="evidence" value="ECO:0007669"/>
    <property type="project" value="InterPro"/>
</dbReference>